<evidence type="ECO:0000313" key="2">
    <source>
        <dbReference type="EMBL" id="GBN83366.1"/>
    </source>
</evidence>
<dbReference type="EMBL" id="BGPR01019933">
    <property type="protein sequence ID" value="GBN83366.1"/>
    <property type="molecule type" value="Genomic_DNA"/>
</dbReference>
<organism evidence="2 3">
    <name type="scientific">Araneus ventricosus</name>
    <name type="common">Orbweaver spider</name>
    <name type="synonym">Epeira ventricosa</name>
    <dbReference type="NCBI Taxonomy" id="182803"/>
    <lineage>
        <taxon>Eukaryota</taxon>
        <taxon>Metazoa</taxon>
        <taxon>Ecdysozoa</taxon>
        <taxon>Arthropoda</taxon>
        <taxon>Chelicerata</taxon>
        <taxon>Arachnida</taxon>
        <taxon>Araneae</taxon>
        <taxon>Araneomorphae</taxon>
        <taxon>Entelegynae</taxon>
        <taxon>Araneoidea</taxon>
        <taxon>Araneidae</taxon>
        <taxon>Araneus</taxon>
    </lineage>
</organism>
<dbReference type="EMBL" id="BGPR01019932">
    <property type="protein sequence ID" value="GBN83363.1"/>
    <property type="molecule type" value="Genomic_DNA"/>
</dbReference>
<accession>A0A4Y2S6Z8</accession>
<gene>
    <name evidence="2" type="ORF">AVEN_172945_1</name>
    <name evidence="1" type="ORF">AVEN_2899_1</name>
</gene>
<evidence type="ECO:0000313" key="3">
    <source>
        <dbReference type="Proteomes" id="UP000499080"/>
    </source>
</evidence>
<keyword evidence="3" id="KW-1185">Reference proteome</keyword>
<dbReference type="AlphaFoldDB" id="A0A4Y2S6Z8"/>
<proteinExistence type="predicted"/>
<name>A0A4Y2S6Z8_ARAVE</name>
<sequence>MYSKGLPFLRYSSLPKLFCNYKILIVEVLLKLREALKALGSIYHPSGIVPIQLDPGYSPATVGLEYKHEVNAVKLLQLQKSLRMLLPMLLKTRQKEHRLMSLFLQPLQLPYQLDGHGTESEDNTEESSLKYYHATMFFRTKGSNLTYRIHRQRYM</sequence>
<comment type="caution">
    <text evidence="2">The sequence shown here is derived from an EMBL/GenBank/DDBJ whole genome shotgun (WGS) entry which is preliminary data.</text>
</comment>
<evidence type="ECO:0000313" key="1">
    <source>
        <dbReference type="EMBL" id="GBN83363.1"/>
    </source>
</evidence>
<protein>
    <submittedName>
        <fullName evidence="2">Uncharacterized protein</fullName>
    </submittedName>
</protein>
<dbReference type="Proteomes" id="UP000499080">
    <property type="component" value="Unassembled WGS sequence"/>
</dbReference>
<reference evidence="2 3" key="1">
    <citation type="journal article" date="2019" name="Sci. Rep.">
        <title>Orb-weaving spider Araneus ventricosus genome elucidates the spidroin gene catalogue.</title>
        <authorList>
            <person name="Kono N."/>
            <person name="Nakamura H."/>
            <person name="Ohtoshi R."/>
            <person name="Moran D.A.P."/>
            <person name="Shinohara A."/>
            <person name="Yoshida Y."/>
            <person name="Fujiwara M."/>
            <person name="Mori M."/>
            <person name="Tomita M."/>
            <person name="Arakawa K."/>
        </authorList>
    </citation>
    <scope>NUCLEOTIDE SEQUENCE [LARGE SCALE GENOMIC DNA]</scope>
</reference>